<dbReference type="PROSITE" id="PS50043">
    <property type="entry name" value="HTH_LUXR_2"/>
    <property type="match status" value="1"/>
</dbReference>
<accession>A0ABV1UY42</accession>
<evidence type="ECO:0000313" key="5">
    <source>
        <dbReference type="Proteomes" id="UP001445472"/>
    </source>
</evidence>
<gene>
    <name evidence="4" type="ORF">ABT276_20555</name>
</gene>
<dbReference type="PANTHER" id="PTHR16305:SF35">
    <property type="entry name" value="TRANSCRIPTIONAL ACTIVATOR DOMAIN"/>
    <property type="match status" value="1"/>
</dbReference>
<reference evidence="4 5" key="1">
    <citation type="submission" date="2024-06" db="EMBL/GenBank/DDBJ databases">
        <title>The Natural Products Discovery Center: Release of the First 8490 Sequenced Strains for Exploring Actinobacteria Biosynthetic Diversity.</title>
        <authorList>
            <person name="Kalkreuter E."/>
            <person name="Kautsar S.A."/>
            <person name="Yang D."/>
            <person name="Bader C.D."/>
            <person name="Teijaro C.N."/>
            <person name="Fluegel L."/>
            <person name="Davis C.M."/>
            <person name="Simpson J.R."/>
            <person name="Lauterbach L."/>
            <person name="Steele A.D."/>
            <person name="Gui C."/>
            <person name="Meng S."/>
            <person name="Li G."/>
            <person name="Viehrig K."/>
            <person name="Ye F."/>
            <person name="Su P."/>
            <person name="Kiefer A.F."/>
            <person name="Nichols A."/>
            <person name="Cepeda A.J."/>
            <person name="Yan W."/>
            <person name="Fan B."/>
            <person name="Jiang Y."/>
            <person name="Adhikari A."/>
            <person name="Zheng C.-J."/>
            <person name="Schuster L."/>
            <person name="Cowan T.M."/>
            <person name="Smanski M.J."/>
            <person name="Chevrette M.G."/>
            <person name="De Carvalho L.P.S."/>
            <person name="Shen B."/>
        </authorList>
    </citation>
    <scope>NUCLEOTIDE SEQUENCE [LARGE SCALE GENOMIC DNA]</scope>
    <source>
        <strain evidence="4 5">NPDC000837</strain>
    </source>
</reference>
<evidence type="ECO:0000256" key="1">
    <source>
        <dbReference type="ARBA" id="ARBA00022741"/>
    </source>
</evidence>
<name>A0ABV1UY42_9ACTN</name>
<sequence length="943" mass="101919">MTQGQSIQEAYVMTYGTEHTMVGRQAERRQLAAWIEACRSAKKGGALLLTGDQGIGKSTLMRHAADLAQGFHSVRADGVHAEQSLDYAAVQRMVRPLAAGVRRLPPHLAELLEQVLLGLVPPPRERSLISVAVLALLSRSSVRRPVLVSVDDLQWVDAESQYILGLVARRVSTERVLVLAAADVEASTLMPGVPVLPLRGMSDRDCLRLIAQCHPSAVAPAVCDVLIHAAHGNPLVLLEQLRTLSPGQLAELTRLPDPLPMGPGLTQLKLAPLRRLSDDCRRLLTLLAMEPRLDPPTLYRVAQVAAIDPAALKSAEVEGLITVSRTTLSFRHTALARAIRQSLDLTERHWAHQLLARVFTAGHDNRRGWHEAALSTEADTALADELERQAARARRHGEPCHAAVLMERSAELTDEDGPRADRLVAAASCSSMAGRLRRAARLLEQAEVLGGALHPSLRGDIVLLQGVLSLHQGTPDDAYGTLLTAADALADDNARLAAKALAAAGEAGLYAGNEDLPVRAARQARALLGGSEVPAEPDARLAAHCLLGVAESLRGLPTAGIRLRENIADAAQAQDPLLLAWAAHGALFTADDAHARSLAARAVALARRAGDVPTVAHAMQYLAYSECWLSGPDSARLIATEALRLARGTGQLTCTRNLMGMLMLAAGLAGDVETCERYADRVVDDAAEHGNGLACALGLWGLANVDLASGRWEEATAKLRRIIRMKPGHPGVALQAVPAYVEATVRAGLRPRAERATAAFARWAEGVGRRWPTALLAQCRAVLADGDPEEHFRLALRLHPPRERELELARTALLYGEYLIRERRRAESRVQLREAAEIFRRHRARLWLDRACAELRASGDTATAEAGESSLPAGSVGREGLTARQHEIVRLVAAGATNKEVAARLCLSPRTVDYHLRRVFQRLHITSRAELIRLFGAESVRNR</sequence>
<dbReference type="EMBL" id="JBEPBX010000018">
    <property type="protein sequence ID" value="MER6615708.1"/>
    <property type="molecule type" value="Genomic_DNA"/>
</dbReference>
<dbReference type="PRINTS" id="PR00038">
    <property type="entry name" value="HTHLUXR"/>
</dbReference>
<dbReference type="InterPro" id="IPR011990">
    <property type="entry name" value="TPR-like_helical_dom_sf"/>
</dbReference>
<dbReference type="Gene3D" id="1.10.10.10">
    <property type="entry name" value="Winged helix-like DNA-binding domain superfamily/Winged helix DNA-binding domain"/>
    <property type="match status" value="1"/>
</dbReference>
<dbReference type="Gene3D" id="1.25.40.10">
    <property type="entry name" value="Tetratricopeptide repeat domain"/>
    <property type="match status" value="1"/>
</dbReference>
<dbReference type="Gene3D" id="3.40.50.300">
    <property type="entry name" value="P-loop containing nucleotide triphosphate hydrolases"/>
    <property type="match status" value="1"/>
</dbReference>
<evidence type="ECO:0000256" key="2">
    <source>
        <dbReference type="ARBA" id="ARBA00022840"/>
    </source>
</evidence>
<comment type="caution">
    <text evidence="4">The sequence shown here is derived from an EMBL/GenBank/DDBJ whole genome shotgun (WGS) entry which is preliminary data.</text>
</comment>
<evidence type="ECO:0000313" key="4">
    <source>
        <dbReference type="EMBL" id="MER6615708.1"/>
    </source>
</evidence>
<protein>
    <submittedName>
        <fullName evidence="4">AAA family ATPase</fullName>
    </submittedName>
</protein>
<dbReference type="PANTHER" id="PTHR16305">
    <property type="entry name" value="TESTICULAR SOLUBLE ADENYLYL CYCLASE"/>
    <property type="match status" value="1"/>
</dbReference>
<dbReference type="SUPFAM" id="SSF52540">
    <property type="entry name" value="P-loop containing nucleoside triphosphate hydrolases"/>
    <property type="match status" value="1"/>
</dbReference>
<keyword evidence="1" id="KW-0547">Nucleotide-binding</keyword>
<organism evidence="4 5">
    <name type="scientific">Streptomyces xantholiticus</name>
    <dbReference type="NCBI Taxonomy" id="68285"/>
    <lineage>
        <taxon>Bacteria</taxon>
        <taxon>Bacillati</taxon>
        <taxon>Actinomycetota</taxon>
        <taxon>Actinomycetes</taxon>
        <taxon>Kitasatosporales</taxon>
        <taxon>Streptomycetaceae</taxon>
        <taxon>Streptomyces</taxon>
    </lineage>
</organism>
<feature type="domain" description="HTH luxR-type" evidence="3">
    <location>
        <begin position="874"/>
        <end position="939"/>
    </location>
</feature>
<dbReference type="InterPro" id="IPR027417">
    <property type="entry name" value="P-loop_NTPase"/>
</dbReference>
<dbReference type="InterPro" id="IPR036388">
    <property type="entry name" value="WH-like_DNA-bd_sf"/>
</dbReference>
<dbReference type="InterPro" id="IPR016032">
    <property type="entry name" value="Sig_transdc_resp-reg_C-effctor"/>
</dbReference>
<dbReference type="Pfam" id="PF13191">
    <property type="entry name" value="AAA_16"/>
    <property type="match status" value="1"/>
</dbReference>
<dbReference type="Proteomes" id="UP001445472">
    <property type="component" value="Unassembled WGS sequence"/>
</dbReference>
<evidence type="ECO:0000259" key="3">
    <source>
        <dbReference type="PROSITE" id="PS50043"/>
    </source>
</evidence>
<keyword evidence="2" id="KW-0067">ATP-binding</keyword>
<dbReference type="SUPFAM" id="SSF48452">
    <property type="entry name" value="TPR-like"/>
    <property type="match status" value="2"/>
</dbReference>
<keyword evidence="5" id="KW-1185">Reference proteome</keyword>
<dbReference type="Pfam" id="PF00196">
    <property type="entry name" value="GerE"/>
    <property type="match status" value="1"/>
</dbReference>
<dbReference type="InterPro" id="IPR000792">
    <property type="entry name" value="Tscrpt_reg_LuxR_C"/>
</dbReference>
<dbReference type="InterPro" id="IPR041664">
    <property type="entry name" value="AAA_16"/>
</dbReference>
<dbReference type="SMART" id="SM00421">
    <property type="entry name" value="HTH_LUXR"/>
    <property type="match status" value="1"/>
</dbReference>
<dbReference type="CDD" id="cd06170">
    <property type="entry name" value="LuxR_C_like"/>
    <property type="match status" value="1"/>
</dbReference>
<dbReference type="SUPFAM" id="SSF46894">
    <property type="entry name" value="C-terminal effector domain of the bipartite response regulators"/>
    <property type="match status" value="1"/>
</dbReference>
<proteinExistence type="predicted"/>
<dbReference type="RefSeq" id="WP_351977223.1">
    <property type="nucleotide sequence ID" value="NZ_JBEPBX010000018.1"/>
</dbReference>
<dbReference type="PROSITE" id="PS00622">
    <property type="entry name" value="HTH_LUXR_1"/>
    <property type="match status" value="1"/>
</dbReference>